<keyword evidence="5 11" id="KW-1133">Transmembrane helix</keyword>
<dbReference type="PRINTS" id="PR00213">
    <property type="entry name" value="MYELINP0"/>
</dbReference>
<dbReference type="Proteomes" id="UP001221898">
    <property type="component" value="Unassembled WGS sequence"/>
</dbReference>
<evidence type="ECO:0000259" key="13">
    <source>
        <dbReference type="PROSITE" id="PS50835"/>
    </source>
</evidence>
<dbReference type="GO" id="GO:0098609">
    <property type="term" value="P:cell-cell adhesion"/>
    <property type="evidence" value="ECO:0007669"/>
    <property type="project" value="TreeGrafter"/>
</dbReference>
<evidence type="ECO:0000256" key="5">
    <source>
        <dbReference type="ARBA" id="ARBA00022989"/>
    </source>
</evidence>
<comment type="subcellular location">
    <subcellularLocation>
        <location evidence="1">Membrane</location>
        <topology evidence="1">Single-pass type I membrane protein</topology>
    </subcellularLocation>
</comment>
<dbReference type="EMBL" id="JAINUG010000389">
    <property type="protein sequence ID" value="KAJ8372719.1"/>
    <property type="molecule type" value="Genomic_DNA"/>
</dbReference>
<evidence type="ECO:0000256" key="3">
    <source>
        <dbReference type="ARBA" id="ARBA00022692"/>
    </source>
</evidence>
<feature type="region of interest" description="Disordered" evidence="10">
    <location>
        <begin position="191"/>
        <end position="266"/>
    </location>
</feature>
<dbReference type="InterPro" id="IPR013106">
    <property type="entry name" value="Ig_V-set"/>
</dbReference>
<evidence type="ECO:0000313" key="15">
    <source>
        <dbReference type="Proteomes" id="UP001221898"/>
    </source>
</evidence>
<feature type="transmembrane region" description="Helical" evidence="11">
    <location>
        <begin position="151"/>
        <end position="175"/>
    </location>
</feature>
<comment type="similarity">
    <text evidence="2">Belongs to the myelin P0 protein family.</text>
</comment>
<dbReference type="PANTHER" id="PTHR13869:SF21">
    <property type="entry name" value="MYELIN PROTEIN ZERO-LIKE PROTEIN 2"/>
    <property type="match status" value="1"/>
</dbReference>
<organism evidence="14 15">
    <name type="scientific">Aldrovandia affinis</name>
    <dbReference type="NCBI Taxonomy" id="143900"/>
    <lineage>
        <taxon>Eukaryota</taxon>
        <taxon>Metazoa</taxon>
        <taxon>Chordata</taxon>
        <taxon>Craniata</taxon>
        <taxon>Vertebrata</taxon>
        <taxon>Euteleostomi</taxon>
        <taxon>Actinopterygii</taxon>
        <taxon>Neopterygii</taxon>
        <taxon>Teleostei</taxon>
        <taxon>Notacanthiformes</taxon>
        <taxon>Halosauridae</taxon>
        <taxon>Aldrovandia</taxon>
    </lineage>
</organism>
<feature type="signal peptide" evidence="12">
    <location>
        <begin position="1"/>
        <end position="23"/>
    </location>
</feature>
<feature type="domain" description="Ig-like" evidence="13">
    <location>
        <begin position="25"/>
        <end position="144"/>
    </location>
</feature>
<evidence type="ECO:0000256" key="12">
    <source>
        <dbReference type="SAM" id="SignalP"/>
    </source>
</evidence>
<evidence type="ECO:0000256" key="2">
    <source>
        <dbReference type="ARBA" id="ARBA00007180"/>
    </source>
</evidence>
<dbReference type="GO" id="GO:0005886">
    <property type="term" value="C:plasma membrane"/>
    <property type="evidence" value="ECO:0007669"/>
    <property type="project" value="TreeGrafter"/>
</dbReference>
<dbReference type="SUPFAM" id="SSF48726">
    <property type="entry name" value="Immunoglobulin"/>
    <property type="match status" value="1"/>
</dbReference>
<feature type="compositionally biased region" description="Polar residues" evidence="10">
    <location>
        <begin position="236"/>
        <end position="265"/>
    </location>
</feature>
<dbReference type="InterPro" id="IPR013783">
    <property type="entry name" value="Ig-like_fold"/>
</dbReference>
<evidence type="ECO:0000256" key="10">
    <source>
        <dbReference type="SAM" id="MobiDB-lite"/>
    </source>
</evidence>
<name>A0AAD7RA62_9TELE</name>
<protein>
    <recommendedName>
        <fullName evidence="13">Ig-like domain-containing protein</fullName>
    </recommendedName>
</protein>
<keyword evidence="3 11" id="KW-0812">Transmembrane</keyword>
<evidence type="ECO:0000256" key="7">
    <source>
        <dbReference type="ARBA" id="ARBA00023157"/>
    </source>
</evidence>
<keyword evidence="7" id="KW-1015">Disulfide bond</keyword>
<evidence type="ECO:0000313" key="14">
    <source>
        <dbReference type="EMBL" id="KAJ8372719.1"/>
    </source>
</evidence>
<dbReference type="Pfam" id="PF07686">
    <property type="entry name" value="V-set"/>
    <property type="match status" value="1"/>
</dbReference>
<evidence type="ECO:0000256" key="9">
    <source>
        <dbReference type="ARBA" id="ARBA00023319"/>
    </source>
</evidence>
<dbReference type="Gene3D" id="2.60.40.10">
    <property type="entry name" value="Immunoglobulins"/>
    <property type="match status" value="1"/>
</dbReference>
<dbReference type="PROSITE" id="PS50835">
    <property type="entry name" value="IG_LIKE"/>
    <property type="match status" value="1"/>
</dbReference>
<evidence type="ECO:0000256" key="1">
    <source>
        <dbReference type="ARBA" id="ARBA00004479"/>
    </source>
</evidence>
<sequence>MERGRLRIFALLAGLAGSGVLQAGGMTVNTPAELEAVNGTDVKLKCTFQSTAPISLNAVSVSWNFRPLLGRSEESVFFYQEQPYPPSYGRFKGHVFWAGDIARGDGSIMVRDVRFTFNGTFSCQVKNPPDVHGTAGELLFKVVQTASFSEMAILATAIGSAIGLVLLILFIFIIVKFCRRRSLDSRDLEMPQWEGKDPTVCDPEETLPLNGREDDVENNSTDEAVSEEDEKKSLKTSRNTCLTGSRAPNNTTGELPRADSTTRSQAPDYFSLSYISAV</sequence>
<dbReference type="InterPro" id="IPR007110">
    <property type="entry name" value="Ig-like_dom"/>
</dbReference>
<keyword evidence="6 11" id="KW-0472">Membrane</keyword>
<evidence type="ECO:0000256" key="4">
    <source>
        <dbReference type="ARBA" id="ARBA00022729"/>
    </source>
</evidence>
<accession>A0AAD7RA62</accession>
<feature type="chain" id="PRO_5041944778" description="Ig-like domain-containing protein" evidence="12">
    <location>
        <begin position="24"/>
        <end position="278"/>
    </location>
</feature>
<dbReference type="InterPro" id="IPR000920">
    <property type="entry name" value="Myelin_P0-rel"/>
</dbReference>
<dbReference type="InterPro" id="IPR036179">
    <property type="entry name" value="Ig-like_dom_sf"/>
</dbReference>
<evidence type="ECO:0000256" key="8">
    <source>
        <dbReference type="ARBA" id="ARBA00023180"/>
    </source>
</evidence>
<reference evidence="14" key="1">
    <citation type="journal article" date="2023" name="Science">
        <title>Genome structures resolve the early diversification of teleost fishes.</title>
        <authorList>
            <person name="Parey E."/>
            <person name="Louis A."/>
            <person name="Montfort J."/>
            <person name="Bouchez O."/>
            <person name="Roques C."/>
            <person name="Iampietro C."/>
            <person name="Lluch J."/>
            <person name="Castinel A."/>
            <person name="Donnadieu C."/>
            <person name="Desvignes T."/>
            <person name="Floi Bucao C."/>
            <person name="Jouanno E."/>
            <person name="Wen M."/>
            <person name="Mejri S."/>
            <person name="Dirks R."/>
            <person name="Jansen H."/>
            <person name="Henkel C."/>
            <person name="Chen W.J."/>
            <person name="Zahm M."/>
            <person name="Cabau C."/>
            <person name="Klopp C."/>
            <person name="Thompson A.W."/>
            <person name="Robinson-Rechavi M."/>
            <person name="Braasch I."/>
            <person name="Lecointre G."/>
            <person name="Bobe J."/>
            <person name="Postlethwait J.H."/>
            <person name="Berthelot C."/>
            <person name="Roest Crollius H."/>
            <person name="Guiguen Y."/>
        </authorList>
    </citation>
    <scope>NUCLEOTIDE SEQUENCE</scope>
    <source>
        <strain evidence="14">NC1722</strain>
    </source>
</reference>
<gene>
    <name evidence="14" type="ORF">AAFF_G00277880</name>
</gene>
<evidence type="ECO:0000256" key="11">
    <source>
        <dbReference type="SAM" id="Phobius"/>
    </source>
</evidence>
<keyword evidence="8" id="KW-0325">Glycoprotein</keyword>
<comment type="caution">
    <text evidence="14">The sequence shown here is derived from an EMBL/GenBank/DDBJ whole genome shotgun (WGS) entry which is preliminary data.</text>
</comment>
<keyword evidence="4 12" id="KW-0732">Signal</keyword>
<dbReference type="AlphaFoldDB" id="A0AAD7RA62"/>
<keyword evidence="15" id="KW-1185">Reference proteome</keyword>
<proteinExistence type="inferred from homology"/>
<dbReference type="FunFam" id="2.60.40.10:FF:000193">
    <property type="entry name" value="Myelin protein zero-like 1 like"/>
    <property type="match status" value="1"/>
</dbReference>
<keyword evidence="9" id="KW-0393">Immunoglobulin domain</keyword>
<evidence type="ECO:0000256" key="6">
    <source>
        <dbReference type="ARBA" id="ARBA00023136"/>
    </source>
</evidence>
<dbReference type="PANTHER" id="PTHR13869">
    <property type="entry name" value="MYELIN P0 RELATED"/>
    <property type="match status" value="1"/>
</dbReference>